<feature type="signal peptide" evidence="1">
    <location>
        <begin position="1"/>
        <end position="18"/>
    </location>
</feature>
<evidence type="ECO:0000313" key="2">
    <source>
        <dbReference type="EMBL" id="HGT48590.1"/>
    </source>
</evidence>
<dbReference type="AlphaFoldDB" id="A0A832DL16"/>
<keyword evidence="1" id="KW-0732">Signal</keyword>
<dbReference type="InterPro" id="IPR058087">
    <property type="entry name" value="XAC2610_dom"/>
</dbReference>
<dbReference type="EMBL" id="DSVI01000018">
    <property type="protein sequence ID" value="HGT48590.1"/>
    <property type="molecule type" value="Genomic_DNA"/>
</dbReference>
<feature type="chain" id="PRO_5032557547" evidence="1">
    <location>
        <begin position="19"/>
        <end position="311"/>
    </location>
</feature>
<sequence>MKLILLLFSALLIHTIYSQTGSIPQEKLIETDTITVHLELPQYVVQVYNLDDDLFNQRIKIYAIGDSNIIQTFDLVEVCCLDMYEDLIDINFDGYKDLKVSGFWNNWHTGATSFWLFNSELKIFEKSEEFSDFGDIEISEENQTISNWGGTAGYNKYSWSEIYKVVNNHLVIIEEQHSYKYDKERKVLQGDTLVTVSKSYVEEKYDSAGKQIDGNLVHNLWIIRDEDLIYGKLRPVKEVYQWLYEGDNPENIGERLVQEDWNMENTFILEKEIWYEYSVDEFNNIYVQETIGDYINGKWESQKMLPKLLNE</sequence>
<comment type="caution">
    <text evidence="2">The sequence shown here is derived from an EMBL/GenBank/DDBJ whole genome shotgun (WGS) entry which is preliminary data.</text>
</comment>
<name>A0A832DL16_9BACT</name>
<gene>
    <name evidence="2" type="ORF">ENS56_11175</name>
</gene>
<accession>A0A832DL16</accession>
<reference evidence="2" key="1">
    <citation type="journal article" date="2020" name="mSystems">
        <title>Genome- and Community-Level Interaction Insights into Carbon Utilization and Element Cycling Functions of Hydrothermarchaeota in Hydrothermal Sediment.</title>
        <authorList>
            <person name="Zhou Z."/>
            <person name="Liu Y."/>
            <person name="Xu W."/>
            <person name="Pan J."/>
            <person name="Luo Z.H."/>
            <person name="Li M."/>
        </authorList>
    </citation>
    <scope>NUCLEOTIDE SEQUENCE [LARGE SCALE GENOMIC DNA]</scope>
    <source>
        <strain evidence="2">SpSt-500</strain>
    </source>
</reference>
<proteinExistence type="predicted"/>
<protein>
    <submittedName>
        <fullName evidence="2">Uncharacterized protein</fullName>
    </submittedName>
</protein>
<organism evidence="2">
    <name type="scientific">Ignavibacterium album</name>
    <dbReference type="NCBI Taxonomy" id="591197"/>
    <lineage>
        <taxon>Bacteria</taxon>
        <taxon>Pseudomonadati</taxon>
        <taxon>Ignavibacteriota</taxon>
        <taxon>Ignavibacteria</taxon>
        <taxon>Ignavibacteriales</taxon>
        <taxon>Ignavibacteriaceae</taxon>
        <taxon>Ignavibacterium</taxon>
    </lineage>
</organism>
<dbReference type="NCBIfam" id="NF047539">
    <property type="entry name" value="XAC2610_fam"/>
    <property type="match status" value="1"/>
</dbReference>
<evidence type="ECO:0000256" key="1">
    <source>
        <dbReference type="SAM" id="SignalP"/>
    </source>
</evidence>